<dbReference type="EMBL" id="CH445361">
    <property type="protein sequence ID" value="EAT77217.2"/>
    <property type="molecule type" value="Genomic_DNA"/>
</dbReference>
<dbReference type="eggNOG" id="KOG4162">
    <property type="taxonomic scope" value="Eukaryota"/>
</dbReference>
<evidence type="ECO:0000313" key="5">
    <source>
        <dbReference type="EMBL" id="EAT77217.2"/>
    </source>
</evidence>
<comment type="similarity">
    <text evidence="2">Belongs to the YPP1 family.</text>
</comment>
<feature type="compositionally biased region" description="Low complexity" evidence="4">
    <location>
        <begin position="909"/>
        <end position="921"/>
    </location>
</feature>
<dbReference type="Proteomes" id="UP000001055">
    <property type="component" value="Unassembled WGS sequence"/>
</dbReference>
<sequence length="1292" mass="142401">MSEGGTLTGWSRVCVVKGTYLRGSAQEKTGAMADALATYSSVMPWLSSTSTPESAQSKMWTENLLSSDASDIVTPTDALRTYRYWGRHWEATSKGAGHEVSTAAHHRRRAWKAYYDSLSRILQQGLPYEAEPAPASSEKPPLLTQTSLRLRQRAELKRVETVYEGLLIKETQFPRASEINHEVEAWVDSVMANWRLLCGPTWTDADLGEGGKEGVILYRAATKTFHSTQVLRNLFVVHASLAEFDLAFKAYDSYVEIITRGKDRVEKSGEAVEGIDDDSTVLRTSAEAVRLLCRFGSRHEAETALEIGHSIERWLEQSEHIRSASDAGSVASVDTIVEPTALAAAFCAIGISQAHWARHTYEVEQRAVFQAKAVQHLRQSLSPGLGDSNNVDALYALALVLAETRDIPGAIKVVKRALSPASKPSTSVSADGVLSNGVASEYGRERKLIPLWHLLALLLSTRGDFVAAEKACEAAFEQFGPPTTLFGNDESTYRSEHLNQSTGKDSLGRGIVDRMEGFEKSGILQIKMTQLALLEMTEGSIAAVDECNELLALYSRLFGDPTGQKLTLDASTTVMAPPKSAIGTVRGSIFRGRGSVKTSPQEPSARNSSVLSSKGSTAATQSGTAPAIQVTEDDGTTHGNGHRHHLFHKHGKQDESSTGVSRSNSKKLQKRSSASLRRQSIPDANQAPEVPPLPEHAVNGAVAQENLSPSKSVDSREQPLRAIPHNMNHSSPPLDHNKQPPRQDMRLPAPFPSTNYVPSDPRFSKIQERRQKVSLLSDIWLFISGLYSRALMFQDAREAVAEAMKLVEAFEAEVSQESSTAKSLAQKGWGGGKSVEELWADAFSAVTKTYQRGELLLAQTWHHQARTDFERALLHFPDHPAGIVGLSNILLDIYGEIIPLEPTPVAQFTSPSSSTVTPSAPKDSSNTKSQHLTSHIPSAENQLSPPVLNRLAARDRAFGLLSTLTKLGSGWDFSEAWYALARAYEESGQIEKAKEVLWWCVELEDTHPLRSWKSVGMVTAMRLNTAMETIPGEEDIGRVASWLEDLHMDSDSEHDDMEPATPPPRRPFHKQSFDEVSPTDTTFSGGSIFDKPYRQSLLLGSPGPYRDDISDVTSVDGEEREPIKQPIFQSTLSPTHAANLESATDLADNEQPPKRLTTVLSCIQCTLANLPCSRTPPVCTRCTRNSTPSCLLQRRLFSDEIAIAPADLCTQPVLLKLVSESEEVWEAKMEAMQELMGEWRDRKDRENWICPRVETERRRGWRGWVEERKDGGLGQGMGRMKCLELRVEKVKF</sequence>
<feature type="compositionally biased region" description="Polar residues" evidence="4">
    <location>
        <begin position="596"/>
        <end position="624"/>
    </location>
</feature>
<dbReference type="InParanoid" id="Q0TYL2"/>
<dbReference type="PANTHER" id="PTHR23083">
    <property type="entry name" value="TETRATRICOPEPTIDE REPEAT PROTEIN, TPR"/>
    <property type="match status" value="1"/>
</dbReference>
<organism evidence="5 6">
    <name type="scientific">Phaeosphaeria nodorum (strain SN15 / ATCC MYA-4574 / FGSC 10173)</name>
    <name type="common">Glume blotch fungus</name>
    <name type="synonym">Parastagonospora nodorum</name>
    <dbReference type="NCBI Taxonomy" id="321614"/>
    <lineage>
        <taxon>Eukaryota</taxon>
        <taxon>Fungi</taxon>
        <taxon>Dikarya</taxon>
        <taxon>Ascomycota</taxon>
        <taxon>Pezizomycotina</taxon>
        <taxon>Dothideomycetes</taxon>
        <taxon>Pleosporomycetidae</taxon>
        <taxon>Pleosporales</taxon>
        <taxon>Pleosporineae</taxon>
        <taxon>Phaeosphaeriaceae</taxon>
        <taxon>Parastagonospora</taxon>
    </lineage>
</organism>
<dbReference type="Gene3D" id="1.25.40.10">
    <property type="entry name" value="Tetratricopeptide repeat domain"/>
    <property type="match status" value="2"/>
</dbReference>
<dbReference type="GeneID" id="5982368"/>
<proteinExistence type="inferred from homology"/>
<dbReference type="InterPro" id="IPR011990">
    <property type="entry name" value="TPR-like_helical_dom_sf"/>
</dbReference>
<evidence type="ECO:0000313" key="6">
    <source>
        <dbReference type="Proteomes" id="UP000001055"/>
    </source>
</evidence>
<evidence type="ECO:0000256" key="3">
    <source>
        <dbReference type="PROSITE-ProRule" id="PRU00339"/>
    </source>
</evidence>
<feature type="compositionally biased region" description="Basic residues" evidence="4">
    <location>
        <begin position="640"/>
        <end position="651"/>
    </location>
</feature>
<feature type="region of interest" description="Disordered" evidence="4">
    <location>
        <begin position="585"/>
        <end position="694"/>
    </location>
</feature>
<dbReference type="HOGENOM" id="CLU_003276_0_0_1"/>
<dbReference type="STRING" id="321614.Q0TYL2"/>
<dbReference type="InterPro" id="IPR019734">
    <property type="entry name" value="TPR_rpt"/>
</dbReference>
<dbReference type="SMART" id="SM00028">
    <property type="entry name" value="TPR"/>
    <property type="match status" value="4"/>
</dbReference>
<feature type="compositionally biased region" description="Polar residues" evidence="4">
    <location>
        <begin position="922"/>
        <end position="941"/>
    </location>
</feature>
<dbReference type="SUPFAM" id="SSF48452">
    <property type="entry name" value="TPR-like"/>
    <property type="match status" value="2"/>
</dbReference>
<feature type="compositionally biased region" description="Basic and acidic residues" evidence="4">
    <location>
        <begin position="735"/>
        <end position="745"/>
    </location>
</feature>
<evidence type="ECO:0000256" key="1">
    <source>
        <dbReference type="ARBA" id="ARBA00002550"/>
    </source>
</evidence>
<dbReference type="PANTHER" id="PTHR23083:SF464">
    <property type="entry name" value="TETRATRICOPEPTIDE REPEAT DOMAIN 7, ISOFORM A"/>
    <property type="match status" value="1"/>
</dbReference>
<dbReference type="RefSeq" id="XP_001805439.1">
    <property type="nucleotide sequence ID" value="XM_001805387.1"/>
</dbReference>
<evidence type="ECO:0000256" key="4">
    <source>
        <dbReference type="SAM" id="MobiDB-lite"/>
    </source>
</evidence>
<feature type="region of interest" description="Disordered" evidence="4">
    <location>
        <begin position="723"/>
        <end position="759"/>
    </location>
</feature>
<dbReference type="VEuPathDB" id="FungiDB:JI435_309240"/>
<accession>Q0TYL2</accession>
<dbReference type="KEGG" id="pno:SNOG_15284"/>
<feature type="repeat" description="TPR" evidence="3">
    <location>
        <begin position="974"/>
        <end position="1007"/>
    </location>
</feature>
<reference evidence="6" key="1">
    <citation type="journal article" date="2007" name="Plant Cell">
        <title>Dothideomycete-plant interactions illuminated by genome sequencing and EST analysis of the wheat pathogen Stagonospora nodorum.</title>
        <authorList>
            <person name="Hane J.K."/>
            <person name="Lowe R.G."/>
            <person name="Solomon P.S."/>
            <person name="Tan K.C."/>
            <person name="Schoch C.L."/>
            <person name="Spatafora J.W."/>
            <person name="Crous P.W."/>
            <person name="Kodira C."/>
            <person name="Birren B.W."/>
            <person name="Galagan J.E."/>
            <person name="Torriani S.F."/>
            <person name="McDonald B.A."/>
            <person name="Oliver R.P."/>
        </authorList>
    </citation>
    <scope>NUCLEOTIDE SEQUENCE [LARGE SCALE GENOMIC DNA]</scope>
    <source>
        <strain evidence="6">SN15 / ATCC MYA-4574 / FGSC 10173</strain>
    </source>
</reference>
<dbReference type="PROSITE" id="PS50005">
    <property type="entry name" value="TPR"/>
    <property type="match status" value="1"/>
</dbReference>
<gene>
    <name evidence="5" type="ORF">SNOG_15284</name>
</gene>
<comment type="function">
    <text evidence="1">Involved in endocytosis.</text>
</comment>
<feature type="region of interest" description="Disordered" evidence="4">
    <location>
        <begin position="1050"/>
        <end position="1121"/>
    </location>
</feature>
<dbReference type="InterPro" id="IPR051722">
    <property type="entry name" value="Endocytosis_PI4K-reg_protein"/>
</dbReference>
<name>Q0TYL2_PHANO</name>
<feature type="region of interest" description="Disordered" evidence="4">
    <location>
        <begin position="908"/>
        <end position="941"/>
    </location>
</feature>
<keyword evidence="3" id="KW-0802">TPR repeat</keyword>
<dbReference type="VEuPathDB" id="FungiDB:JI435_152840"/>
<evidence type="ECO:0000256" key="2">
    <source>
        <dbReference type="ARBA" id="ARBA00038251"/>
    </source>
</evidence>
<dbReference type="Pfam" id="PF13181">
    <property type="entry name" value="TPR_8"/>
    <property type="match status" value="1"/>
</dbReference>
<protein>
    <submittedName>
        <fullName evidence="5">Uncharacterized protein</fullName>
    </submittedName>
</protein>